<dbReference type="Gene3D" id="3.40.50.2300">
    <property type="match status" value="1"/>
</dbReference>
<reference evidence="4 5" key="1">
    <citation type="submission" date="2017-12" db="EMBL/GenBank/DDBJ databases">
        <title>Pharmacopeia of the Arctic Ocean.</title>
        <authorList>
            <person name="Collins E."/>
            <person name="Ducluzeau A.-L."/>
        </authorList>
    </citation>
    <scope>NUCLEOTIDE SEQUENCE [LARGE SCALE GENOMIC DNA]</scope>
    <source>
        <strain evidence="4 5">DSM 23325</strain>
    </source>
</reference>
<dbReference type="InterPro" id="IPR011006">
    <property type="entry name" value="CheY-like_superfamily"/>
</dbReference>
<feature type="modified residue" description="4-aspartylphosphate" evidence="2">
    <location>
        <position position="62"/>
    </location>
</feature>
<keyword evidence="5" id="KW-1185">Reference proteome</keyword>
<dbReference type="PROSITE" id="PS50110">
    <property type="entry name" value="RESPONSE_REGULATORY"/>
    <property type="match status" value="1"/>
</dbReference>
<sequence>MPPPHPAGARQLRFLVVDDCEDIRDMFCCFVERAGHLTRPAVDGLDAVETLQQESFDVMLLDLNMPRMGGVEVLQWLRAHPDVAPGMRVVVVTAWTQQHVAHLADLGVTTVIEKPLRLQRLNDLIAETLHDLESPQPIR</sequence>
<dbReference type="EMBL" id="PJBV01000023">
    <property type="protein sequence ID" value="PKH39548.1"/>
    <property type="molecule type" value="Genomic_DNA"/>
</dbReference>
<dbReference type="InterPro" id="IPR050595">
    <property type="entry name" value="Bact_response_regulator"/>
</dbReference>
<evidence type="ECO:0000256" key="1">
    <source>
        <dbReference type="ARBA" id="ARBA00022553"/>
    </source>
</evidence>
<dbReference type="SMART" id="SM00448">
    <property type="entry name" value="REC"/>
    <property type="match status" value="1"/>
</dbReference>
<gene>
    <name evidence="4" type="ORF">CXG46_14140</name>
</gene>
<dbReference type="CDD" id="cd17546">
    <property type="entry name" value="REC_hyHK_CKI1_RcsC-like"/>
    <property type="match status" value="1"/>
</dbReference>
<comment type="caution">
    <text evidence="4">The sequence shown here is derived from an EMBL/GenBank/DDBJ whole genome shotgun (WGS) entry which is preliminary data.</text>
</comment>
<organism evidence="4 5">
    <name type="scientific">Nocardioides alpinus</name>
    <dbReference type="NCBI Taxonomy" id="748909"/>
    <lineage>
        <taxon>Bacteria</taxon>
        <taxon>Bacillati</taxon>
        <taxon>Actinomycetota</taxon>
        <taxon>Actinomycetes</taxon>
        <taxon>Propionibacteriales</taxon>
        <taxon>Nocardioidaceae</taxon>
        <taxon>Nocardioides</taxon>
    </lineage>
</organism>
<dbReference type="Proteomes" id="UP000233565">
    <property type="component" value="Unassembled WGS sequence"/>
</dbReference>
<feature type="domain" description="Response regulatory" evidence="3">
    <location>
        <begin position="13"/>
        <end position="129"/>
    </location>
</feature>
<dbReference type="PANTHER" id="PTHR44591:SF23">
    <property type="entry name" value="CHEY SUBFAMILY"/>
    <property type="match status" value="1"/>
</dbReference>
<accession>A0ABX4QVZ0</accession>
<evidence type="ECO:0000256" key="2">
    <source>
        <dbReference type="PROSITE-ProRule" id="PRU00169"/>
    </source>
</evidence>
<dbReference type="PANTHER" id="PTHR44591">
    <property type="entry name" value="STRESS RESPONSE REGULATOR PROTEIN 1"/>
    <property type="match status" value="1"/>
</dbReference>
<dbReference type="Pfam" id="PF00072">
    <property type="entry name" value="Response_reg"/>
    <property type="match status" value="1"/>
</dbReference>
<name>A0ABX4QVZ0_9ACTN</name>
<evidence type="ECO:0000259" key="3">
    <source>
        <dbReference type="PROSITE" id="PS50110"/>
    </source>
</evidence>
<dbReference type="SUPFAM" id="SSF52172">
    <property type="entry name" value="CheY-like"/>
    <property type="match status" value="1"/>
</dbReference>
<proteinExistence type="predicted"/>
<dbReference type="RefSeq" id="WP_091200613.1">
    <property type="nucleotide sequence ID" value="NZ_FOKC01000010.1"/>
</dbReference>
<evidence type="ECO:0000313" key="4">
    <source>
        <dbReference type="EMBL" id="PKH39548.1"/>
    </source>
</evidence>
<keyword evidence="1 2" id="KW-0597">Phosphoprotein</keyword>
<protein>
    <submittedName>
        <fullName evidence="4">Response regulator</fullName>
    </submittedName>
</protein>
<evidence type="ECO:0000313" key="5">
    <source>
        <dbReference type="Proteomes" id="UP000233565"/>
    </source>
</evidence>
<dbReference type="InterPro" id="IPR001789">
    <property type="entry name" value="Sig_transdc_resp-reg_receiver"/>
</dbReference>